<evidence type="ECO:0000256" key="5">
    <source>
        <dbReference type="ARBA" id="ARBA00015938"/>
    </source>
</evidence>
<proteinExistence type="inferred from homology"/>
<evidence type="ECO:0000256" key="3">
    <source>
        <dbReference type="ARBA" id="ARBA00008061"/>
    </source>
</evidence>
<dbReference type="InterPro" id="IPR013783">
    <property type="entry name" value="Ig-like_fold"/>
</dbReference>
<evidence type="ECO:0000256" key="11">
    <source>
        <dbReference type="ARBA" id="ARBA00033284"/>
    </source>
</evidence>
<evidence type="ECO:0000256" key="14">
    <source>
        <dbReference type="PIRNR" id="PIRNR006337"/>
    </source>
</evidence>
<dbReference type="GO" id="GO:0005737">
    <property type="term" value="C:cytoplasm"/>
    <property type="evidence" value="ECO:0007669"/>
    <property type="project" value="UniProtKB-SubCell"/>
</dbReference>
<dbReference type="SUPFAM" id="SSF51445">
    <property type="entry name" value="(Trans)glycosidases"/>
    <property type="match status" value="1"/>
</dbReference>
<dbReference type="PANTHER" id="PTHR43651">
    <property type="entry name" value="1,4-ALPHA-GLUCAN-BRANCHING ENZYME"/>
    <property type="match status" value="1"/>
</dbReference>
<dbReference type="PANTHER" id="PTHR43651:SF11">
    <property type="entry name" value="MALTO-OLIGOSYLTREHALOSE TREHALOHYDROLASE"/>
    <property type="match status" value="1"/>
</dbReference>
<evidence type="ECO:0000313" key="20">
    <source>
        <dbReference type="Proteomes" id="UP000555728"/>
    </source>
</evidence>
<evidence type="ECO:0000259" key="18">
    <source>
        <dbReference type="SMART" id="SM00642"/>
    </source>
</evidence>
<feature type="domain" description="Glycosyl hydrolase family 13 catalytic" evidence="18">
    <location>
        <begin position="128"/>
        <end position="501"/>
    </location>
</feature>
<evidence type="ECO:0000256" key="2">
    <source>
        <dbReference type="ARBA" id="ARBA00005199"/>
    </source>
</evidence>
<dbReference type="Pfam" id="PF00128">
    <property type="entry name" value="Alpha-amylase"/>
    <property type="match status" value="1"/>
</dbReference>
<keyword evidence="7 14" id="KW-0378">Hydrolase</keyword>
<evidence type="ECO:0000256" key="13">
    <source>
        <dbReference type="NCBIfam" id="TIGR02402"/>
    </source>
</evidence>
<dbReference type="InterPro" id="IPR014756">
    <property type="entry name" value="Ig_E-set"/>
</dbReference>
<dbReference type="Proteomes" id="UP000555728">
    <property type="component" value="Unassembled WGS sequence"/>
</dbReference>
<dbReference type="CDD" id="cd11325">
    <property type="entry name" value="AmyAc_GTHase"/>
    <property type="match status" value="1"/>
</dbReference>
<dbReference type="InterPro" id="IPR044901">
    <property type="entry name" value="Trehalose_TreZ_E-set_sf"/>
</dbReference>
<dbReference type="InterPro" id="IPR004193">
    <property type="entry name" value="Glyco_hydro_13_N"/>
</dbReference>
<feature type="active site" description="Nucleophile" evidence="15">
    <location>
        <position position="272"/>
    </location>
</feature>
<comment type="catalytic activity">
    <reaction evidence="12 14">
        <text>hydrolysis of (1-&gt;4)-alpha-D-glucosidic linkage in 4-alpha-D-[(1-&gt;4)-alpha-D-glucanosyl]n trehalose to yield trehalose and (1-&gt;4)-alpha-D-glucan.</text>
        <dbReference type="EC" id="3.2.1.141"/>
    </reaction>
</comment>
<dbReference type="Gene3D" id="1.10.10.760">
    <property type="entry name" value="E-set domains of sugar-utilizing enzymes"/>
    <property type="match status" value="1"/>
</dbReference>
<keyword evidence="9 14" id="KW-0326">Glycosidase</keyword>
<dbReference type="SMART" id="SM00642">
    <property type="entry name" value="Aamy"/>
    <property type="match status" value="1"/>
</dbReference>
<evidence type="ECO:0000256" key="17">
    <source>
        <dbReference type="PIRSR" id="PIRSR006337-3"/>
    </source>
</evidence>
<comment type="caution">
    <text evidence="19">The sequence shown here is derived from an EMBL/GenBank/DDBJ whole genome shotgun (WGS) entry which is preliminary data.</text>
</comment>
<reference evidence="19 20" key="1">
    <citation type="submission" date="2020-08" db="EMBL/GenBank/DDBJ databases">
        <title>Genome sequencing of Purple Non-Sulfur Bacteria from various extreme environments.</title>
        <authorList>
            <person name="Mayer M."/>
        </authorList>
    </citation>
    <scope>NUCLEOTIDE SEQUENCE [LARGE SCALE GENOMIC DNA]</scope>
    <source>
        <strain evidence="19 20">JA135</strain>
    </source>
</reference>
<feature type="binding site" evidence="16">
    <location>
        <begin position="402"/>
        <end position="407"/>
    </location>
    <ligand>
        <name>substrate</name>
    </ligand>
</feature>
<evidence type="ECO:0000256" key="4">
    <source>
        <dbReference type="ARBA" id="ARBA00012268"/>
    </source>
</evidence>
<dbReference type="RefSeq" id="WP_343056279.1">
    <property type="nucleotide sequence ID" value="NZ_JACIGI010000006.1"/>
</dbReference>
<dbReference type="GO" id="GO:0005992">
    <property type="term" value="P:trehalose biosynthetic process"/>
    <property type="evidence" value="ECO:0007669"/>
    <property type="project" value="UniProtKB-UniRule"/>
</dbReference>
<evidence type="ECO:0000256" key="1">
    <source>
        <dbReference type="ARBA" id="ARBA00004496"/>
    </source>
</evidence>
<dbReference type="InterPro" id="IPR012768">
    <property type="entry name" value="Trehalose_TreZ"/>
</dbReference>
<feature type="active site" description="Proton donor" evidence="15">
    <location>
        <position position="309"/>
    </location>
</feature>
<organism evidence="19 20">
    <name type="scientific">Roseospira goensis</name>
    <dbReference type="NCBI Taxonomy" id="391922"/>
    <lineage>
        <taxon>Bacteria</taxon>
        <taxon>Pseudomonadati</taxon>
        <taxon>Pseudomonadota</taxon>
        <taxon>Alphaproteobacteria</taxon>
        <taxon>Rhodospirillales</taxon>
        <taxon>Rhodospirillaceae</taxon>
        <taxon>Roseospira</taxon>
    </lineage>
</organism>
<dbReference type="EC" id="3.2.1.141" evidence="4 13"/>
<dbReference type="SUPFAM" id="SSF81296">
    <property type="entry name" value="E set domains"/>
    <property type="match status" value="1"/>
</dbReference>
<dbReference type="Gene3D" id="3.20.20.80">
    <property type="entry name" value="Glycosidases"/>
    <property type="match status" value="1"/>
</dbReference>
<feature type="binding site" evidence="16">
    <location>
        <begin position="331"/>
        <end position="335"/>
    </location>
    <ligand>
        <name>substrate</name>
    </ligand>
</feature>
<evidence type="ECO:0000256" key="8">
    <source>
        <dbReference type="ARBA" id="ARBA00023277"/>
    </source>
</evidence>
<evidence type="ECO:0000256" key="9">
    <source>
        <dbReference type="ARBA" id="ARBA00023295"/>
    </source>
</evidence>
<dbReference type="InterPro" id="IPR017853">
    <property type="entry name" value="GH"/>
</dbReference>
<dbReference type="GO" id="GO:0033942">
    <property type="term" value="F:4-alpha-D-(1-&gt;4)-alpha-D-glucanotrehalose trehalohydrolase activity"/>
    <property type="evidence" value="ECO:0007669"/>
    <property type="project" value="UniProtKB-EC"/>
</dbReference>
<dbReference type="PIRSF" id="PIRSF006337">
    <property type="entry name" value="Trehalose_TreZ"/>
    <property type="match status" value="1"/>
</dbReference>
<dbReference type="Gene3D" id="2.60.40.10">
    <property type="entry name" value="Immunoglobulins"/>
    <property type="match status" value="1"/>
</dbReference>
<accession>A0A7W6WK35</accession>
<dbReference type="EMBL" id="JACIGI010000006">
    <property type="protein sequence ID" value="MBB4285359.1"/>
    <property type="molecule type" value="Genomic_DNA"/>
</dbReference>
<comment type="similarity">
    <text evidence="3 14">Belongs to the glycosyl hydrolase 13 family.</text>
</comment>
<dbReference type="CDD" id="cd02853">
    <property type="entry name" value="E_set_MTHase_like_N"/>
    <property type="match status" value="1"/>
</dbReference>
<evidence type="ECO:0000256" key="16">
    <source>
        <dbReference type="PIRSR" id="PIRSR006337-2"/>
    </source>
</evidence>
<dbReference type="Pfam" id="PF02922">
    <property type="entry name" value="CBM_48"/>
    <property type="match status" value="1"/>
</dbReference>
<evidence type="ECO:0000256" key="15">
    <source>
        <dbReference type="PIRSR" id="PIRSR006337-1"/>
    </source>
</evidence>
<dbReference type="InterPro" id="IPR006047">
    <property type="entry name" value="GH13_cat_dom"/>
</dbReference>
<dbReference type="UniPathway" id="UPA00299"/>
<dbReference type="NCBIfam" id="TIGR02402">
    <property type="entry name" value="trehalose_TreZ"/>
    <property type="match status" value="1"/>
</dbReference>
<keyword evidence="8" id="KW-0119">Carbohydrate metabolism</keyword>
<name>A0A7W6WK35_9PROT</name>
<dbReference type="Pfam" id="PF11941">
    <property type="entry name" value="DUF3459"/>
    <property type="match status" value="1"/>
</dbReference>
<protein>
    <recommendedName>
        <fullName evidence="5 13">Malto-oligosyltrehalose trehalohydrolase</fullName>
        <shortName evidence="14">MTHase</shortName>
        <ecNumber evidence="4 13">3.2.1.141</ecNumber>
    </recommendedName>
    <alternativeName>
        <fullName evidence="11 14">4-alpha-D-((1-&gt;4)-alpha-D-glucano)trehalose trehalohydrolase</fullName>
    </alternativeName>
    <alternativeName>
        <fullName evidence="10 14">Maltooligosyl trehalose trehalohydrolase</fullName>
    </alternativeName>
</protein>
<dbReference type="AlphaFoldDB" id="A0A7W6WK35"/>
<evidence type="ECO:0000256" key="12">
    <source>
        <dbReference type="ARBA" id="ARBA00034013"/>
    </source>
</evidence>
<dbReference type="InterPro" id="IPR022567">
    <property type="entry name" value="DUF3459"/>
</dbReference>
<evidence type="ECO:0000313" key="19">
    <source>
        <dbReference type="EMBL" id="MBB4285359.1"/>
    </source>
</evidence>
<feature type="site" description="Transition state stabilizer" evidence="17">
    <location>
        <position position="403"/>
    </location>
</feature>
<keyword evidence="20" id="KW-1185">Reference proteome</keyword>
<comment type="subcellular location">
    <subcellularLocation>
        <location evidence="1 15">Cytoplasm</location>
    </subcellularLocation>
</comment>
<sequence length="614" mass="67795">MSPDRFTHDMPFGARLRPDGVQFGLWAPGVSAVTVEVVTGDSPHALEVLAAHPMTATGNGWWRATAAQAGPGTLYRFRLPDGLVVPDPASRFQPFDVHGPSQVVDPGAYAWQAADWQGRPWHETVLYELHPGTFTSDGSFAAIAERLDHLVDLGVTAVELMPVADFPGRWNWGYDGVLLFAPDARYGTPDDLKRLIDAAHARGLMVFLDVVYNHFGPEGNYLHTYAKPFFDEAQHTPWGAAIDFSRRPVRDFYIHNALFWLEEYRFDGLRFDAVHAIEDQSALHILDELAQRVRDHVAGSGRHVHLVLENDDNATRFLGEPGVRFDAQWNDDYHHIVHHLLTGEGHGYYADYVDAPMDRLARALTEGFDYQGAPSPHRDGATRGTPSADVPLTAFVDFIQNHDQIGNRAFGDRLTALAPPQAVEAALALLLLAPRPPLLFMGEEWGSRQPFLFHVDFGEDLRQPVRDGRRNEFARFPGFSDPEARARIPDPFAADTRDHSRLDWETRDDPAAATRLAWIKGLLATRHTAVTPMIPGLRAVGAARFADRGLRVTWRNPAGSTLAVVMNLGPDPAEAPVPGAPTGPVLAATPPGAETALAKGHPLPPWTVIWAREM</sequence>
<keyword evidence="6" id="KW-0963">Cytoplasm</keyword>
<evidence type="ECO:0000256" key="10">
    <source>
        <dbReference type="ARBA" id="ARBA00032057"/>
    </source>
</evidence>
<gene>
    <name evidence="19" type="ORF">GGD88_001076</name>
</gene>
<feature type="binding site" evidence="16">
    <location>
        <begin position="270"/>
        <end position="275"/>
    </location>
    <ligand>
        <name>substrate</name>
    </ligand>
</feature>
<comment type="pathway">
    <text evidence="2 14">Glycan biosynthesis; trehalose biosynthesis.</text>
</comment>
<evidence type="ECO:0000256" key="7">
    <source>
        <dbReference type="ARBA" id="ARBA00022801"/>
    </source>
</evidence>
<evidence type="ECO:0000256" key="6">
    <source>
        <dbReference type="ARBA" id="ARBA00022490"/>
    </source>
</evidence>